<evidence type="ECO:0008006" key="3">
    <source>
        <dbReference type="Google" id="ProtNLM"/>
    </source>
</evidence>
<accession>A0A2T6FX11</accession>
<dbReference type="AlphaFoldDB" id="A0A2T6FX11"/>
<evidence type="ECO:0000313" key="2">
    <source>
        <dbReference type="Proteomes" id="UP000244184"/>
    </source>
</evidence>
<dbReference type="SUPFAM" id="SSF53850">
    <property type="entry name" value="Periplasmic binding protein-like II"/>
    <property type="match status" value="1"/>
</dbReference>
<proteinExistence type="predicted"/>
<dbReference type="PROSITE" id="PS51257">
    <property type="entry name" value="PROKAR_LIPOPROTEIN"/>
    <property type="match status" value="1"/>
</dbReference>
<evidence type="ECO:0000313" key="1">
    <source>
        <dbReference type="EMBL" id="PUA36441.1"/>
    </source>
</evidence>
<dbReference type="InterPro" id="IPR006059">
    <property type="entry name" value="SBP"/>
</dbReference>
<dbReference type="Proteomes" id="UP000244184">
    <property type="component" value="Unassembled WGS sequence"/>
</dbReference>
<protein>
    <recommendedName>
        <fullName evidence="3">ABC transporter substrate-binding protein</fullName>
    </recommendedName>
</protein>
<dbReference type="Pfam" id="PF01547">
    <property type="entry name" value="SBP_bac_1"/>
    <property type="match status" value="1"/>
</dbReference>
<comment type="caution">
    <text evidence="1">The sequence shown here is derived from an EMBL/GenBank/DDBJ whole genome shotgun (WGS) entry which is preliminary data.</text>
</comment>
<organism evidence="1 2">
    <name type="scientific">Paenibacillus elgii</name>
    <dbReference type="NCBI Taxonomy" id="189691"/>
    <lineage>
        <taxon>Bacteria</taxon>
        <taxon>Bacillati</taxon>
        <taxon>Bacillota</taxon>
        <taxon>Bacilli</taxon>
        <taxon>Bacillales</taxon>
        <taxon>Paenibacillaceae</taxon>
        <taxon>Paenibacillus</taxon>
    </lineage>
</organism>
<reference evidence="1 2" key="1">
    <citation type="submission" date="2018-03" db="EMBL/GenBank/DDBJ databases">
        <title>Genome sequence of Paenibacillus elgii strain AC13 an antimicrobial compound producing bacteria.</title>
        <authorList>
            <person name="Kurokawa A.S."/>
            <person name="Araujo J.F."/>
            <person name="Costa R.A."/>
            <person name="Ortega D.B."/>
            <person name="Pires A.S."/>
            <person name="Pappas G.J.Jr."/>
            <person name="Franco O.L."/>
            <person name="Barreto C."/>
            <person name="Magalhaes B.S."/>
            <person name="Kruger R.H."/>
        </authorList>
    </citation>
    <scope>NUCLEOTIDE SEQUENCE [LARGE SCALE GENOMIC DNA]</scope>
    <source>
        <strain evidence="1 2">AC13</strain>
    </source>
</reference>
<gene>
    <name evidence="1" type="ORF">C8Z91_23855</name>
</gene>
<dbReference type="PANTHER" id="PTHR43649:SF12">
    <property type="entry name" value="DIACETYLCHITOBIOSE BINDING PROTEIN DASA"/>
    <property type="match status" value="1"/>
</dbReference>
<sequence length="509" mass="57007">MRQLQLQMNRWLNRKHIFLGPSLLLTLTILSACGRSDAESVSGASPRLPEKSLAAEYSEPVKHDEKENRTVQVFGVELKDLDGGGTLKKQYAGQVLQVGTKVEELRNGLEAAIPYFEEASGAKVVLTALPDETFIDEMEKDLSQQHRFDVVLVPGAFAHSYAQSGYLKELSPFIQDKSVVSPNLDLDDFIPSLLDHYGYYKGKLYALPFKPDAQILFYRKDLFEDIRNRELFQNQTGKPLKVPDTIDELYETSRFFTRAYNPQSPVLYGFNMMGKADWSRWTFTNRLGAYGGKDVDKDFKPGFHNDAGVQAMKTYVELEKYVPPDYTDYGWIEANRRFIEGDVAMMEQWPGLSKAAEAAGSRVQGKIGYAVVPGEGGVKSPTMGAWTMAVANNPLRQESSELAYKFAEYVTGKDVELLKISSGNDPTRSSNYRRPQVTSANPIYPVLAESLSRVKVSADPDVPFVISKLNTVQEAAVQSVIRHKASPEQAVEQMAEQFEQVVREAGLYE</sequence>
<dbReference type="PANTHER" id="PTHR43649">
    <property type="entry name" value="ARABINOSE-BINDING PROTEIN-RELATED"/>
    <property type="match status" value="1"/>
</dbReference>
<dbReference type="InterPro" id="IPR050490">
    <property type="entry name" value="Bact_solute-bd_prot1"/>
</dbReference>
<dbReference type="Gene3D" id="3.40.190.10">
    <property type="entry name" value="Periplasmic binding protein-like II"/>
    <property type="match status" value="2"/>
</dbReference>
<dbReference type="EMBL" id="PYHP01000069">
    <property type="protein sequence ID" value="PUA36441.1"/>
    <property type="molecule type" value="Genomic_DNA"/>
</dbReference>
<name>A0A2T6FX11_9BACL</name>
<dbReference type="CDD" id="cd13585">
    <property type="entry name" value="PBP2_TMBP_like"/>
    <property type="match status" value="1"/>
</dbReference>